<reference evidence="1" key="2">
    <citation type="journal article" date="2015" name="Data Brief">
        <title>Shoot transcriptome of the giant reed, Arundo donax.</title>
        <authorList>
            <person name="Barrero R.A."/>
            <person name="Guerrero F.D."/>
            <person name="Moolhuijzen P."/>
            <person name="Goolsby J.A."/>
            <person name="Tidwell J."/>
            <person name="Bellgard S.E."/>
            <person name="Bellgard M.I."/>
        </authorList>
    </citation>
    <scope>NUCLEOTIDE SEQUENCE</scope>
    <source>
        <tissue evidence="1">Shoot tissue taken approximately 20 cm above the soil surface</tissue>
    </source>
</reference>
<sequence length="55" mass="6664">MADGFLEWWKVEMRMASAWRWFMLTLNWSWSMRARSSHMLASASRRLSTACEFMK</sequence>
<proteinExistence type="predicted"/>
<evidence type="ECO:0000313" key="1">
    <source>
        <dbReference type="EMBL" id="JAE34523.1"/>
    </source>
</evidence>
<organism evidence="1">
    <name type="scientific">Arundo donax</name>
    <name type="common">Giant reed</name>
    <name type="synonym">Donax arundinaceus</name>
    <dbReference type="NCBI Taxonomy" id="35708"/>
    <lineage>
        <taxon>Eukaryota</taxon>
        <taxon>Viridiplantae</taxon>
        <taxon>Streptophyta</taxon>
        <taxon>Embryophyta</taxon>
        <taxon>Tracheophyta</taxon>
        <taxon>Spermatophyta</taxon>
        <taxon>Magnoliopsida</taxon>
        <taxon>Liliopsida</taxon>
        <taxon>Poales</taxon>
        <taxon>Poaceae</taxon>
        <taxon>PACMAD clade</taxon>
        <taxon>Arundinoideae</taxon>
        <taxon>Arundineae</taxon>
        <taxon>Arundo</taxon>
    </lineage>
</organism>
<dbReference type="EMBL" id="GBRH01163373">
    <property type="protein sequence ID" value="JAE34523.1"/>
    <property type="molecule type" value="Transcribed_RNA"/>
</dbReference>
<dbReference type="AlphaFoldDB" id="A0A0A9HNR6"/>
<name>A0A0A9HNR6_ARUDO</name>
<protein>
    <submittedName>
        <fullName evidence="1">HK2</fullName>
    </submittedName>
</protein>
<accession>A0A0A9HNR6</accession>
<reference evidence="1" key="1">
    <citation type="submission" date="2014-09" db="EMBL/GenBank/DDBJ databases">
        <authorList>
            <person name="Magalhaes I.L.F."/>
            <person name="Oliveira U."/>
            <person name="Santos F.R."/>
            <person name="Vidigal T.H.D.A."/>
            <person name="Brescovit A.D."/>
            <person name="Santos A.J."/>
        </authorList>
    </citation>
    <scope>NUCLEOTIDE SEQUENCE</scope>
    <source>
        <tissue evidence="1">Shoot tissue taken approximately 20 cm above the soil surface</tissue>
    </source>
</reference>